<keyword evidence="5" id="KW-0539">Nucleus</keyword>
<dbReference type="SUPFAM" id="SSF101936">
    <property type="entry name" value="DNA-binding pseudobarrel domain"/>
    <property type="match status" value="1"/>
</dbReference>
<feature type="domain" description="TF-B3" evidence="6">
    <location>
        <begin position="6"/>
        <end position="100"/>
    </location>
</feature>
<dbReference type="AlphaFoldDB" id="A0ABC8RM06"/>
<keyword evidence="3" id="KW-0238">DNA-binding</keyword>
<organism evidence="7 8">
    <name type="scientific">Ilex paraguariensis</name>
    <name type="common">yerba mate</name>
    <dbReference type="NCBI Taxonomy" id="185542"/>
    <lineage>
        <taxon>Eukaryota</taxon>
        <taxon>Viridiplantae</taxon>
        <taxon>Streptophyta</taxon>
        <taxon>Embryophyta</taxon>
        <taxon>Tracheophyta</taxon>
        <taxon>Spermatophyta</taxon>
        <taxon>Magnoliopsida</taxon>
        <taxon>eudicotyledons</taxon>
        <taxon>Gunneridae</taxon>
        <taxon>Pentapetalae</taxon>
        <taxon>asterids</taxon>
        <taxon>campanulids</taxon>
        <taxon>Aquifoliales</taxon>
        <taxon>Aquifoliaceae</taxon>
        <taxon>Ilex</taxon>
    </lineage>
</organism>
<dbReference type="Gene3D" id="2.40.330.10">
    <property type="entry name" value="DNA-binding pseudobarrel domain"/>
    <property type="match status" value="1"/>
</dbReference>
<dbReference type="CDD" id="cd10017">
    <property type="entry name" value="B3_DNA"/>
    <property type="match status" value="1"/>
</dbReference>
<dbReference type="EMBL" id="CAUOFW020001280">
    <property type="protein sequence ID" value="CAK9143067.1"/>
    <property type="molecule type" value="Genomic_DNA"/>
</dbReference>
<evidence type="ECO:0000256" key="4">
    <source>
        <dbReference type="ARBA" id="ARBA00023163"/>
    </source>
</evidence>
<reference evidence="7 8" key="1">
    <citation type="submission" date="2024-02" db="EMBL/GenBank/DDBJ databases">
        <authorList>
            <person name="Vignale AGUSTIN F."/>
            <person name="Sosa J E."/>
            <person name="Modenutti C."/>
        </authorList>
    </citation>
    <scope>NUCLEOTIDE SEQUENCE [LARGE SCALE GENOMIC DNA]</scope>
</reference>
<protein>
    <recommendedName>
        <fullName evidence="6">TF-B3 domain-containing protein</fullName>
    </recommendedName>
</protein>
<dbReference type="PROSITE" id="PS50863">
    <property type="entry name" value="B3"/>
    <property type="match status" value="1"/>
</dbReference>
<comment type="caution">
    <text evidence="7">The sequence shown here is derived from an EMBL/GenBank/DDBJ whole genome shotgun (WGS) entry which is preliminary data.</text>
</comment>
<dbReference type="InterPro" id="IPR003340">
    <property type="entry name" value="B3_DNA-bd"/>
</dbReference>
<evidence type="ECO:0000313" key="7">
    <source>
        <dbReference type="EMBL" id="CAK9143067.1"/>
    </source>
</evidence>
<evidence type="ECO:0000256" key="3">
    <source>
        <dbReference type="ARBA" id="ARBA00023125"/>
    </source>
</evidence>
<evidence type="ECO:0000256" key="2">
    <source>
        <dbReference type="ARBA" id="ARBA00023015"/>
    </source>
</evidence>
<dbReference type="GO" id="GO:0003677">
    <property type="term" value="F:DNA binding"/>
    <property type="evidence" value="ECO:0007669"/>
    <property type="project" value="UniProtKB-KW"/>
</dbReference>
<dbReference type="SMART" id="SM01019">
    <property type="entry name" value="B3"/>
    <property type="match status" value="1"/>
</dbReference>
<proteinExistence type="predicted"/>
<dbReference type="Proteomes" id="UP001642360">
    <property type="component" value="Unassembled WGS sequence"/>
</dbReference>
<evidence type="ECO:0000256" key="5">
    <source>
        <dbReference type="ARBA" id="ARBA00023242"/>
    </source>
</evidence>
<dbReference type="GO" id="GO:0005634">
    <property type="term" value="C:nucleus"/>
    <property type="evidence" value="ECO:0007669"/>
    <property type="project" value="UniProtKB-SubCell"/>
</dbReference>
<dbReference type="InterPro" id="IPR015300">
    <property type="entry name" value="DNA-bd_pseudobarrel_sf"/>
</dbReference>
<comment type="subcellular location">
    <subcellularLocation>
        <location evidence="1">Nucleus</location>
    </subcellularLocation>
</comment>
<keyword evidence="8" id="KW-1185">Reference proteome</keyword>
<keyword evidence="4" id="KW-0804">Transcription</keyword>
<dbReference type="Pfam" id="PF02362">
    <property type="entry name" value="B3"/>
    <property type="match status" value="1"/>
</dbReference>
<sequence length="110" mass="12922">MEGHLLCFEKKLSPTDTSKNLQIPRNSVHLPRANEEITVTNQDGEIWQFICSTRADGRRHITHEWREFAKAKRLLPGDIFRLYQSTTNENLYFMQIECRSIQLFGVTIQI</sequence>
<evidence type="ECO:0000313" key="8">
    <source>
        <dbReference type="Proteomes" id="UP001642360"/>
    </source>
</evidence>
<evidence type="ECO:0000256" key="1">
    <source>
        <dbReference type="ARBA" id="ARBA00004123"/>
    </source>
</evidence>
<evidence type="ECO:0000259" key="6">
    <source>
        <dbReference type="PROSITE" id="PS50863"/>
    </source>
</evidence>
<accession>A0ABC8RM06</accession>
<keyword evidence="2" id="KW-0805">Transcription regulation</keyword>
<name>A0ABC8RM06_9AQUA</name>
<gene>
    <name evidence="7" type="ORF">ILEXP_LOCUS10764</name>
</gene>